<feature type="compositionally biased region" description="Basic and acidic residues" evidence="1">
    <location>
        <begin position="41"/>
        <end position="53"/>
    </location>
</feature>
<organism evidence="2 3">
    <name type="scientific">Actinokineospora soli</name>
    <dbReference type="NCBI Taxonomy" id="1048753"/>
    <lineage>
        <taxon>Bacteria</taxon>
        <taxon>Bacillati</taxon>
        <taxon>Actinomycetota</taxon>
        <taxon>Actinomycetes</taxon>
        <taxon>Pseudonocardiales</taxon>
        <taxon>Pseudonocardiaceae</taxon>
        <taxon>Actinokineospora</taxon>
    </lineage>
</organism>
<name>A0ABW2TS51_9PSEU</name>
<dbReference type="Proteomes" id="UP001596512">
    <property type="component" value="Unassembled WGS sequence"/>
</dbReference>
<sequence length="60" mass="7223">MKPLPACTEVENPDFRYSSFWFPGREPDDFEPKVQAERKEMLAEEEKRETDIHRRLRGAR</sequence>
<evidence type="ECO:0000256" key="1">
    <source>
        <dbReference type="SAM" id="MobiDB-lite"/>
    </source>
</evidence>
<protein>
    <submittedName>
        <fullName evidence="2">Uncharacterized protein</fullName>
    </submittedName>
</protein>
<accession>A0ABW2TS51</accession>
<reference evidence="3" key="1">
    <citation type="journal article" date="2019" name="Int. J. Syst. Evol. Microbiol.">
        <title>The Global Catalogue of Microorganisms (GCM) 10K type strain sequencing project: providing services to taxonomists for standard genome sequencing and annotation.</title>
        <authorList>
            <consortium name="The Broad Institute Genomics Platform"/>
            <consortium name="The Broad Institute Genome Sequencing Center for Infectious Disease"/>
            <person name="Wu L."/>
            <person name="Ma J."/>
        </authorList>
    </citation>
    <scope>NUCLEOTIDE SEQUENCE [LARGE SCALE GENOMIC DNA]</scope>
    <source>
        <strain evidence="3">JCM 17695</strain>
    </source>
</reference>
<keyword evidence="3" id="KW-1185">Reference proteome</keyword>
<gene>
    <name evidence="2" type="ORF">ACFQV2_23520</name>
</gene>
<evidence type="ECO:0000313" key="3">
    <source>
        <dbReference type="Proteomes" id="UP001596512"/>
    </source>
</evidence>
<evidence type="ECO:0000313" key="2">
    <source>
        <dbReference type="EMBL" id="MFC7616004.1"/>
    </source>
</evidence>
<feature type="region of interest" description="Disordered" evidence="1">
    <location>
        <begin position="41"/>
        <end position="60"/>
    </location>
</feature>
<dbReference type="EMBL" id="JBHTEY010000004">
    <property type="protein sequence ID" value="MFC7616004.1"/>
    <property type="molecule type" value="Genomic_DNA"/>
</dbReference>
<comment type="caution">
    <text evidence="2">The sequence shown here is derived from an EMBL/GenBank/DDBJ whole genome shotgun (WGS) entry which is preliminary data.</text>
</comment>
<proteinExistence type="predicted"/>